<dbReference type="Pfam" id="PF01585">
    <property type="entry name" value="G-patch"/>
    <property type="match status" value="1"/>
</dbReference>
<dbReference type="InterPro" id="IPR000467">
    <property type="entry name" value="G_patch_dom"/>
</dbReference>
<sequence>MAMLAEPRRRKRYNLCPRGKALYEDDNRFGTKMLEKMGWSKGNGLGARQDGEKDFVRIRFKNDAEGLGYEARDDQWTTHEEGFNGLLKSLNGGEDDKEANGKASESEEEARPMGFGFKAEEPEEPSKKKLKENISGMSLEERSKQSKARVHYQKFTRGKDLSRYSEKDLANIFGKKATEDIVAPVVVEEPKEEKKDVSPNFGGVQTVSTGLSVSDYFKQKMEAMKNRLKNGTTPVNGVGEAQVNGSELDVEEGKAESVSDEPIKKKKKKSAERVVETPITEPKKKKKSKRSSQDEAEKVGEEACEEQKPVEEEETIAKKKKKKSKSSSQDEVEEAKEEACVEPKPLEDEEAAGKKKKKKYKSSSQDGVEEVGEAVEDVEAVAKKKKKNKKDKADKIEETPETLVETIEILDEPAPKKKKSKKTELIDSEIILIDDNSNSRNESEAVDELARKKKSKKCEENQLEAIDTNEISEGKENPPKKKKKSKQEPEDAIQTDSNALDSTEKSSKKKKKAKTSDNEPVPKDAPPQSESEPTSVAPEPSFKKIKDKGRKHIDTDVSAALKSFGDKSDQSADKDQPEDFLSLEAIKNKLQLFNTFTISQFCAEQFQMLEMSRFRNSTLSEIVGYGTSEDVDLKVVENKDDEQRIIDLWHNRKTNKYKRKANTQNIRYPKIVKRTTIRAVKKRVAFVGI</sequence>
<proteinExistence type="predicted"/>
<organism evidence="3 4">
    <name type="scientific">Drosophila kikkawai</name>
    <name type="common">Fruit fly</name>
    <dbReference type="NCBI Taxonomy" id="30033"/>
    <lineage>
        <taxon>Eukaryota</taxon>
        <taxon>Metazoa</taxon>
        <taxon>Ecdysozoa</taxon>
        <taxon>Arthropoda</taxon>
        <taxon>Hexapoda</taxon>
        <taxon>Insecta</taxon>
        <taxon>Pterygota</taxon>
        <taxon>Neoptera</taxon>
        <taxon>Endopterygota</taxon>
        <taxon>Diptera</taxon>
        <taxon>Brachycera</taxon>
        <taxon>Muscomorpha</taxon>
        <taxon>Ephydroidea</taxon>
        <taxon>Drosophilidae</taxon>
        <taxon>Drosophila</taxon>
        <taxon>Sophophora</taxon>
    </lineage>
</organism>
<feature type="domain" description="G-patch" evidence="2">
    <location>
        <begin position="26"/>
        <end position="72"/>
    </location>
</feature>
<dbReference type="OMA" id="SKFCADQ"/>
<feature type="compositionally biased region" description="Basic and acidic residues" evidence="1">
    <location>
        <begin position="337"/>
        <end position="346"/>
    </location>
</feature>
<feature type="compositionally biased region" description="Basic and acidic residues" evidence="1">
    <location>
        <begin position="291"/>
        <end position="310"/>
    </location>
</feature>
<gene>
    <name evidence="4" type="primary">LOC108076733</name>
</gene>
<dbReference type="PANTHER" id="PTHR23149:SF27">
    <property type="entry name" value="PIN2_TERF1-INTERACTING TELOMERASE INHIBITOR 1"/>
    <property type="match status" value="1"/>
</dbReference>
<evidence type="ECO:0000313" key="3">
    <source>
        <dbReference type="Proteomes" id="UP001652661"/>
    </source>
</evidence>
<feature type="region of interest" description="Disordered" evidence="1">
    <location>
        <begin position="228"/>
        <end position="550"/>
    </location>
</feature>
<evidence type="ECO:0000256" key="1">
    <source>
        <dbReference type="SAM" id="MobiDB-lite"/>
    </source>
</evidence>
<protein>
    <submittedName>
        <fullName evidence="4">Cylicin-2 isoform X1</fullName>
    </submittedName>
</protein>
<dbReference type="InterPro" id="IPR050656">
    <property type="entry name" value="PINX1"/>
</dbReference>
<reference evidence="3" key="1">
    <citation type="submission" date="2025-05" db="UniProtKB">
        <authorList>
            <consortium name="RefSeq"/>
        </authorList>
    </citation>
    <scope>NUCLEOTIDE SEQUENCE [LARGE SCALE GENOMIC DNA]</scope>
    <source>
        <strain evidence="3">14028-0561.14</strain>
    </source>
</reference>
<keyword evidence="3" id="KW-1185">Reference proteome</keyword>
<feature type="compositionally biased region" description="Basic and acidic residues" evidence="1">
    <location>
        <begin position="251"/>
        <end position="263"/>
    </location>
</feature>
<name>A0A6P4IAF5_DROKI</name>
<dbReference type="GO" id="GO:0010521">
    <property type="term" value="F:telomerase inhibitor activity"/>
    <property type="evidence" value="ECO:0007669"/>
    <property type="project" value="TreeGrafter"/>
</dbReference>
<feature type="region of interest" description="Disordered" evidence="1">
    <location>
        <begin position="85"/>
        <end position="152"/>
    </location>
</feature>
<evidence type="ECO:0000313" key="4">
    <source>
        <dbReference type="RefSeq" id="XP_017025200.1"/>
    </source>
</evidence>
<reference evidence="4" key="2">
    <citation type="submission" date="2025-08" db="UniProtKB">
        <authorList>
            <consortium name="RefSeq"/>
        </authorList>
    </citation>
    <scope>IDENTIFICATION</scope>
    <source>
        <strain evidence="4">14028-0561.14</strain>
        <tissue evidence="4">Whole fly</tissue>
    </source>
</reference>
<dbReference type="AlphaFoldDB" id="A0A6P4IAF5"/>
<evidence type="ECO:0000259" key="2">
    <source>
        <dbReference type="PROSITE" id="PS50174"/>
    </source>
</evidence>
<accession>A0A6P4IAF5</accession>
<dbReference type="PANTHER" id="PTHR23149">
    <property type="entry name" value="G PATCH DOMAIN CONTAINING PROTEIN"/>
    <property type="match status" value="1"/>
</dbReference>
<dbReference type="RefSeq" id="XP_017025200.1">
    <property type="nucleotide sequence ID" value="XM_017169711.2"/>
</dbReference>
<feature type="compositionally biased region" description="Acidic residues" evidence="1">
    <location>
        <begin position="367"/>
        <end position="379"/>
    </location>
</feature>
<dbReference type="GO" id="GO:0003676">
    <property type="term" value="F:nucleic acid binding"/>
    <property type="evidence" value="ECO:0007669"/>
    <property type="project" value="InterPro"/>
</dbReference>
<dbReference type="OrthoDB" id="29523at2759"/>
<feature type="compositionally biased region" description="Basic and acidic residues" evidence="1">
    <location>
        <begin position="118"/>
        <end position="127"/>
    </location>
</feature>
<dbReference type="PROSITE" id="PS50174">
    <property type="entry name" value="G_PATCH"/>
    <property type="match status" value="1"/>
</dbReference>
<feature type="compositionally biased region" description="Low complexity" evidence="1">
    <location>
        <begin position="428"/>
        <end position="439"/>
    </location>
</feature>
<dbReference type="Proteomes" id="UP001652661">
    <property type="component" value="Chromosome 2R"/>
</dbReference>
<dbReference type="SMART" id="SM00443">
    <property type="entry name" value="G_patch"/>
    <property type="match status" value="1"/>
</dbReference>
<dbReference type="GO" id="GO:0005730">
    <property type="term" value="C:nucleolus"/>
    <property type="evidence" value="ECO:0007669"/>
    <property type="project" value="TreeGrafter"/>
</dbReference>
<dbReference type="GeneID" id="108076733"/>